<dbReference type="InterPro" id="IPR004263">
    <property type="entry name" value="Exostosin"/>
</dbReference>
<dbReference type="InterPro" id="IPR000742">
    <property type="entry name" value="EGF"/>
</dbReference>
<evidence type="ECO:0000256" key="5">
    <source>
        <dbReference type="SAM" id="SignalP"/>
    </source>
</evidence>
<reference evidence="7" key="1">
    <citation type="submission" date="2021-01" db="EMBL/GenBank/DDBJ databases">
        <authorList>
            <person name="Corre E."/>
            <person name="Pelletier E."/>
            <person name="Niang G."/>
            <person name="Scheremetjew M."/>
            <person name="Finn R."/>
            <person name="Kale V."/>
            <person name="Holt S."/>
            <person name="Cochrane G."/>
            <person name="Meng A."/>
            <person name="Brown T."/>
            <person name="Cohen L."/>
        </authorList>
    </citation>
    <scope>NUCLEOTIDE SEQUENCE</scope>
    <source>
        <strain evidence="7">CCMP1320</strain>
    </source>
</reference>
<dbReference type="InterPro" id="IPR040911">
    <property type="entry name" value="Exostosin_GT47"/>
</dbReference>
<comment type="similarity">
    <text evidence="2">Belongs to the glycosyltransferase 47 family.</text>
</comment>
<dbReference type="GO" id="GO:0000139">
    <property type="term" value="C:Golgi membrane"/>
    <property type="evidence" value="ECO:0007669"/>
    <property type="project" value="UniProtKB-SubCell"/>
</dbReference>
<dbReference type="Gene3D" id="2.10.25.10">
    <property type="entry name" value="Laminin"/>
    <property type="match status" value="1"/>
</dbReference>
<organism evidence="7">
    <name type="scientific">Dunaliella tertiolecta</name>
    <name type="common">Green alga</name>
    <dbReference type="NCBI Taxonomy" id="3047"/>
    <lineage>
        <taxon>Eukaryota</taxon>
        <taxon>Viridiplantae</taxon>
        <taxon>Chlorophyta</taxon>
        <taxon>core chlorophytes</taxon>
        <taxon>Chlorophyceae</taxon>
        <taxon>CS clade</taxon>
        <taxon>Chlamydomonadales</taxon>
        <taxon>Dunaliellaceae</taxon>
        <taxon>Dunaliella</taxon>
    </lineage>
</organism>
<dbReference type="SMART" id="SM00181">
    <property type="entry name" value="EGF"/>
    <property type="match status" value="2"/>
</dbReference>
<dbReference type="GO" id="GO:0016757">
    <property type="term" value="F:glycosyltransferase activity"/>
    <property type="evidence" value="ECO:0007669"/>
    <property type="project" value="InterPro"/>
</dbReference>
<gene>
    <name evidence="7" type="ORF">DTER00134_LOCUS7982</name>
</gene>
<feature type="chain" id="PRO_5031036108" description="EGF-like domain-containing protein" evidence="5">
    <location>
        <begin position="23"/>
        <end position="603"/>
    </location>
</feature>
<comment type="subcellular location">
    <subcellularLocation>
        <location evidence="1">Golgi apparatus membrane</location>
        <topology evidence="1">Single-pass type II membrane protein</topology>
    </subcellularLocation>
</comment>
<keyword evidence="4" id="KW-0245">EGF-like domain</keyword>
<keyword evidence="4" id="KW-1015">Disulfide bond</keyword>
<name>A0A7S3QU04_DUNTE</name>
<dbReference type="AlphaFoldDB" id="A0A7S3QU04"/>
<evidence type="ECO:0000313" key="7">
    <source>
        <dbReference type="EMBL" id="CAE0492909.1"/>
    </source>
</evidence>
<dbReference type="EMBL" id="HBIP01013867">
    <property type="protein sequence ID" value="CAE0492909.1"/>
    <property type="molecule type" value="Transcribed_RNA"/>
</dbReference>
<dbReference type="PANTHER" id="PTHR11062">
    <property type="entry name" value="EXOSTOSIN HEPARAN SULFATE GLYCOSYLTRANSFERASE -RELATED"/>
    <property type="match status" value="1"/>
</dbReference>
<dbReference type="Pfam" id="PF03016">
    <property type="entry name" value="Exostosin_GT47"/>
    <property type="match status" value="1"/>
</dbReference>
<accession>A0A7S3QU04</accession>
<dbReference type="PROSITE" id="PS50026">
    <property type="entry name" value="EGF_3"/>
    <property type="match status" value="1"/>
</dbReference>
<keyword evidence="3" id="KW-0333">Golgi apparatus</keyword>
<dbReference type="PANTHER" id="PTHR11062:SF376">
    <property type="entry name" value="EXOSTOSIN FAMILY PROTEIN"/>
    <property type="match status" value="1"/>
</dbReference>
<keyword evidence="5" id="KW-0732">Signal</keyword>
<feature type="signal peptide" evidence="5">
    <location>
        <begin position="1"/>
        <end position="22"/>
    </location>
</feature>
<evidence type="ECO:0000259" key="6">
    <source>
        <dbReference type="PROSITE" id="PS50026"/>
    </source>
</evidence>
<feature type="disulfide bond" evidence="4">
    <location>
        <begin position="66"/>
        <end position="75"/>
    </location>
</feature>
<protein>
    <recommendedName>
        <fullName evidence="6">EGF-like domain-containing protein</fullName>
    </recommendedName>
</protein>
<evidence type="ECO:0000256" key="4">
    <source>
        <dbReference type="PROSITE-ProRule" id="PRU00076"/>
    </source>
</evidence>
<feature type="domain" description="EGF-like" evidence="6">
    <location>
        <begin position="42"/>
        <end position="76"/>
    </location>
</feature>
<proteinExistence type="inferred from homology"/>
<evidence type="ECO:0000256" key="3">
    <source>
        <dbReference type="ARBA" id="ARBA00023034"/>
    </source>
</evidence>
<comment type="caution">
    <text evidence="4">Lacks conserved residue(s) required for the propagation of feature annotation.</text>
</comment>
<evidence type="ECO:0000256" key="1">
    <source>
        <dbReference type="ARBA" id="ARBA00004323"/>
    </source>
</evidence>
<dbReference type="PROSITE" id="PS00022">
    <property type="entry name" value="EGF_1"/>
    <property type="match status" value="1"/>
</dbReference>
<evidence type="ECO:0000256" key="2">
    <source>
        <dbReference type="ARBA" id="ARBA00010271"/>
    </source>
</evidence>
<sequence length="603" mass="66890">MCTCVSRARWLLYAAVCTMTVASPQLPTAHGDATLLKKVASRPSRCSDLCLQNGGTCNEELGRCDCQKSRKGQYCQEEVPEEELSALCTRLGFPGPKMCLADAPCLNKCNDRGVCVQGFCQCLPGHFGTDCSLSLDDNGMPQILQGTSYTTRAKRPWVYIYELPPVFNAWVKRIRIDRPTFFYFWQRFLSSGTRTADPDKADLFFIPVYMRHPADNAKLARAVEYLGTHWPYLNRTGGMAKHVVIHGGDWGKKEHEPFKGKVLGLQEGIVDGMTWLTHWGVYKPVHSPSHPPGTSPRESLLWAPAHNPGRDVVVPVPEGGGFGHDKSPLHPLSRNPPVRNTTFFHAGRVCGVGLPNTSQPWPFNCPPRGRRYSGAVRQRVHAYHHNRTGYAVLPHVKNFSQMLMRSKFCLATQGGGHGNRQVIAAVSGCIPVVIGDHVYQPFEPELDWNDFSVRVLEEQIPILHEILAAVDEETYRRKQAALRCGAQHVLFSSMRGSLIGESGHYDAFETTLEILRAHIDHPGVPPQDLQKVDEKFKRFMACGADEVGQEPPPREPGTPAVCSKSAFDGPSSCRHCVYKSLLGGAHTMCCNSLDLAACPRLWS</sequence>